<gene>
    <name evidence="2" type="ORF">WJX75_003527</name>
</gene>
<protein>
    <recommendedName>
        <fullName evidence="4">SLC26A/SulP transporter domain-containing protein</fullName>
    </recommendedName>
</protein>
<evidence type="ECO:0000313" key="3">
    <source>
        <dbReference type="Proteomes" id="UP001491310"/>
    </source>
</evidence>
<keyword evidence="1" id="KW-0472">Membrane</keyword>
<evidence type="ECO:0000313" key="2">
    <source>
        <dbReference type="EMBL" id="KAK9902079.1"/>
    </source>
</evidence>
<evidence type="ECO:0000256" key="1">
    <source>
        <dbReference type="SAM" id="Phobius"/>
    </source>
</evidence>
<keyword evidence="3" id="KW-1185">Reference proteome</keyword>
<feature type="transmembrane region" description="Helical" evidence="1">
    <location>
        <begin position="50"/>
        <end position="69"/>
    </location>
</feature>
<organism evidence="2 3">
    <name type="scientific">Coccomyxa subellipsoidea</name>
    <dbReference type="NCBI Taxonomy" id="248742"/>
    <lineage>
        <taxon>Eukaryota</taxon>
        <taxon>Viridiplantae</taxon>
        <taxon>Chlorophyta</taxon>
        <taxon>core chlorophytes</taxon>
        <taxon>Trebouxiophyceae</taxon>
        <taxon>Trebouxiophyceae incertae sedis</taxon>
        <taxon>Coccomyxaceae</taxon>
        <taxon>Coccomyxa</taxon>
    </lineage>
</organism>
<sequence>MRRCPCKVQAVLDQGAFLSVLQQGAAFVVVSLGEGIYTRSQLKANAKGRPSVIVLIATSLALVAALALMTQGEQKAGLAVGTVASLILLILDIKRVFDVEDDPKEWPGPKAWPASLSLISFFAVNVFGQALLRA</sequence>
<dbReference type="Proteomes" id="UP001491310">
    <property type="component" value="Unassembled WGS sequence"/>
</dbReference>
<reference evidence="2 3" key="1">
    <citation type="journal article" date="2024" name="Nat. Commun.">
        <title>Phylogenomics reveals the evolutionary origins of lichenization in chlorophyte algae.</title>
        <authorList>
            <person name="Puginier C."/>
            <person name="Libourel C."/>
            <person name="Otte J."/>
            <person name="Skaloud P."/>
            <person name="Haon M."/>
            <person name="Grisel S."/>
            <person name="Petersen M."/>
            <person name="Berrin J.G."/>
            <person name="Delaux P.M."/>
            <person name="Dal Grande F."/>
            <person name="Keller J."/>
        </authorList>
    </citation>
    <scope>NUCLEOTIDE SEQUENCE [LARGE SCALE GENOMIC DNA]</scope>
    <source>
        <strain evidence="2 3">SAG 216-7</strain>
    </source>
</reference>
<keyword evidence="1" id="KW-1133">Transmembrane helix</keyword>
<dbReference type="EMBL" id="JALJOT010000016">
    <property type="protein sequence ID" value="KAK9902079.1"/>
    <property type="molecule type" value="Genomic_DNA"/>
</dbReference>
<name>A0ABR2YC26_9CHLO</name>
<accession>A0ABR2YC26</accession>
<evidence type="ECO:0008006" key="4">
    <source>
        <dbReference type="Google" id="ProtNLM"/>
    </source>
</evidence>
<proteinExistence type="predicted"/>
<feature type="transmembrane region" description="Helical" evidence="1">
    <location>
        <begin position="113"/>
        <end position="132"/>
    </location>
</feature>
<comment type="caution">
    <text evidence="2">The sequence shown here is derived from an EMBL/GenBank/DDBJ whole genome shotgun (WGS) entry which is preliminary data.</text>
</comment>
<keyword evidence="1" id="KW-0812">Transmembrane</keyword>